<evidence type="ECO:0000313" key="3">
    <source>
        <dbReference type="Proteomes" id="UP000305451"/>
    </source>
</evidence>
<organism evidence="2 3">
    <name type="scientific">Marinicauda pacifica</name>
    <dbReference type="NCBI Taxonomy" id="1133559"/>
    <lineage>
        <taxon>Bacteria</taxon>
        <taxon>Pseudomonadati</taxon>
        <taxon>Pseudomonadota</taxon>
        <taxon>Alphaproteobacteria</taxon>
        <taxon>Maricaulales</taxon>
        <taxon>Maricaulaceae</taxon>
        <taxon>Marinicauda</taxon>
    </lineage>
</organism>
<dbReference type="Proteomes" id="UP000305451">
    <property type="component" value="Unassembled WGS sequence"/>
</dbReference>
<evidence type="ECO:0000256" key="1">
    <source>
        <dbReference type="SAM" id="MobiDB-lite"/>
    </source>
</evidence>
<gene>
    <name evidence="2" type="ORF">E5162_05790</name>
</gene>
<dbReference type="InterPro" id="IPR021335">
    <property type="entry name" value="DUF2948"/>
</dbReference>
<evidence type="ECO:0000313" key="2">
    <source>
        <dbReference type="EMBL" id="TGY94775.1"/>
    </source>
</evidence>
<keyword evidence="3" id="KW-1185">Reference proteome</keyword>
<feature type="region of interest" description="Disordered" evidence="1">
    <location>
        <begin position="142"/>
        <end position="162"/>
    </location>
</feature>
<comment type="caution">
    <text evidence="2">The sequence shown here is derived from an EMBL/GenBank/DDBJ whole genome shotgun (WGS) entry which is preliminary data.</text>
</comment>
<dbReference type="EMBL" id="SRXV01000001">
    <property type="protein sequence ID" value="TGY94775.1"/>
    <property type="molecule type" value="Genomic_DNA"/>
</dbReference>
<protein>
    <submittedName>
        <fullName evidence="2">DUF2948 family protein</fullName>
    </submittedName>
</protein>
<sequence length="162" mass="17632">MADFKPLRLKAEDGDDLTVVSAALQDAVGQLGDFSWDSRARRFRMLLNRYRWEAAGDRGKGERVRTALQVDSVLSVRSRNVKQTAPDAVVSLLALAFERKDDDPEAPEGTLVVTLAGGGDIRIEVECVDVILADVSEPWRARARPAHETGPETRTGTGEAGS</sequence>
<feature type="compositionally biased region" description="Low complexity" evidence="1">
    <location>
        <begin position="152"/>
        <end position="162"/>
    </location>
</feature>
<reference evidence="2 3" key="1">
    <citation type="journal article" date="2013" name="Int. J. Syst. Evol. Microbiol.">
        <title>Marinicauda pacifica gen. nov., sp. nov., a prosthecate alphaproteobacterium of the family Hyphomonadaceae isolated from deep seawater.</title>
        <authorList>
            <person name="Zhang X.Y."/>
            <person name="Li G.W."/>
            <person name="Wang C.S."/>
            <person name="Zhang Y.J."/>
            <person name="Xu X.W."/>
            <person name="Li H."/>
            <person name="Liu A."/>
            <person name="Liu C."/>
            <person name="Xie B.B."/>
            <person name="Qin Q.L."/>
            <person name="Xu Z."/>
            <person name="Chen X.L."/>
            <person name="Zhou B.C."/>
            <person name="Zhang Y.Z."/>
        </authorList>
    </citation>
    <scope>NUCLEOTIDE SEQUENCE [LARGE SCALE GENOMIC DNA]</scope>
    <source>
        <strain evidence="2 3">P-1 km-3</strain>
    </source>
</reference>
<dbReference type="RefSeq" id="WP_135943971.1">
    <property type="nucleotide sequence ID" value="NZ_BMEI01000001.1"/>
</dbReference>
<dbReference type="Pfam" id="PF11164">
    <property type="entry name" value="DUF2948"/>
    <property type="match status" value="1"/>
</dbReference>
<feature type="compositionally biased region" description="Basic and acidic residues" evidence="1">
    <location>
        <begin position="142"/>
        <end position="151"/>
    </location>
</feature>
<name>A0A4S2HF96_9PROT</name>
<proteinExistence type="predicted"/>
<dbReference type="AlphaFoldDB" id="A0A4S2HF96"/>
<dbReference type="OrthoDB" id="9806367at2"/>
<accession>A0A4S2HF96</accession>